<protein>
    <submittedName>
        <fullName evidence="4">AMP-binding protein</fullName>
    </submittedName>
</protein>
<dbReference type="PANTHER" id="PTHR43352">
    <property type="entry name" value="ACETYL-COA SYNTHETASE"/>
    <property type="match status" value="1"/>
</dbReference>
<dbReference type="AlphaFoldDB" id="A0A7Z0HX67"/>
<keyword evidence="5" id="KW-1185">Reference proteome</keyword>
<dbReference type="PANTHER" id="PTHR43352:SF1">
    <property type="entry name" value="ANTHRANILATE--COA LIGASE"/>
    <property type="match status" value="1"/>
</dbReference>
<evidence type="ECO:0000313" key="4">
    <source>
        <dbReference type="EMBL" id="NYS23877.1"/>
    </source>
</evidence>
<dbReference type="Gene3D" id="3.30.300.30">
    <property type="match status" value="1"/>
</dbReference>
<evidence type="ECO:0000259" key="3">
    <source>
        <dbReference type="Pfam" id="PF13193"/>
    </source>
</evidence>
<evidence type="ECO:0000259" key="2">
    <source>
        <dbReference type="Pfam" id="PF00501"/>
    </source>
</evidence>
<accession>A0A7Z0HX67</accession>
<dbReference type="Pfam" id="PF00501">
    <property type="entry name" value="AMP-binding"/>
    <property type="match status" value="1"/>
</dbReference>
<reference evidence="4 5" key="1">
    <citation type="journal article" date="2000" name="Arch. Microbiol.">
        <title>Rhodobaca bogoriensis gen. nov. and sp. nov., an alkaliphilic purple nonsulfur bacterium from African Rift Valley soda lakes.</title>
        <authorList>
            <person name="Milford A.D."/>
            <person name="Achenbach L.A."/>
            <person name="Jung D.O."/>
            <person name="Madigan M.T."/>
        </authorList>
    </citation>
    <scope>NUCLEOTIDE SEQUENCE [LARGE SCALE GENOMIC DNA]</scope>
    <source>
        <strain evidence="4 5">2376</strain>
    </source>
</reference>
<dbReference type="EMBL" id="JACBXS010000004">
    <property type="protein sequence ID" value="NYS23877.1"/>
    <property type="molecule type" value="Genomic_DNA"/>
</dbReference>
<dbReference type="Pfam" id="PF13193">
    <property type="entry name" value="AMP-binding_C"/>
    <property type="match status" value="1"/>
</dbReference>
<dbReference type="InterPro" id="IPR042099">
    <property type="entry name" value="ANL_N_sf"/>
</dbReference>
<evidence type="ECO:0000313" key="5">
    <source>
        <dbReference type="Proteomes" id="UP000529417"/>
    </source>
</evidence>
<dbReference type="InterPro" id="IPR045851">
    <property type="entry name" value="AMP-bd_C_sf"/>
</dbReference>
<dbReference type="RefSeq" id="WP_179904583.1">
    <property type="nucleotide sequence ID" value="NZ_JACBXS010000004.1"/>
</dbReference>
<keyword evidence="1" id="KW-0436">Ligase</keyword>
<dbReference type="Gene3D" id="3.40.50.12780">
    <property type="entry name" value="N-terminal domain of ligase-like"/>
    <property type="match status" value="1"/>
</dbReference>
<dbReference type="GO" id="GO:0016878">
    <property type="term" value="F:acid-thiol ligase activity"/>
    <property type="evidence" value="ECO:0007669"/>
    <property type="project" value="TreeGrafter"/>
</dbReference>
<dbReference type="SUPFAM" id="SSF56801">
    <property type="entry name" value="Acetyl-CoA synthetase-like"/>
    <property type="match status" value="1"/>
</dbReference>
<dbReference type="InterPro" id="IPR000873">
    <property type="entry name" value="AMP-dep_synth/lig_dom"/>
</dbReference>
<dbReference type="GO" id="GO:0044550">
    <property type="term" value="P:secondary metabolite biosynthetic process"/>
    <property type="evidence" value="ECO:0007669"/>
    <property type="project" value="TreeGrafter"/>
</dbReference>
<evidence type="ECO:0000256" key="1">
    <source>
        <dbReference type="ARBA" id="ARBA00022598"/>
    </source>
</evidence>
<proteinExistence type="predicted"/>
<feature type="domain" description="AMP-dependent synthetase/ligase" evidence="2">
    <location>
        <begin position="27"/>
        <end position="365"/>
    </location>
</feature>
<dbReference type="Proteomes" id="UP000529417">
    <property type="component" value="Unassembled WGS sequence"/>
</dbReference>
<dbReference type="InterPro" id="IPR025110">
    <property type="entry name" value="AMP-bd_C"/>
</dbReference>
<gene>
    <name evidence="4" type="ORF">HUK65_02655</name>
</gene>
<feature type="domain" description="AMP-binding enzyme C-terminal" evidence="3">
    <location>
        <begin position="415"/>
        <end position="488"/>
    </location>
</feature>
<sequence>MLSVVSSSLPTVPATYNMAQDVLAAGAACPDKIALQVLRASGAERWSFARLTEAVRGTATGLQAHGLKPGDRVLLRLGNSVDFPIAFLGAIAAGLVPVPTSAQLTGPEITAMARALDPALVVAGDGVALPDHPAPVLPLTDLRAMRQQPPAAWHMGPPDRPGYMVFTSGSSGVPQAVVHAHRALRARRMMWDGWYGLRPDDRLLHAGAFNWTYTMGTGLMDPWAIGATALIPEPGAPLALLLRRFDATLFAAAPGVYRQMLKGTDRLDLPRLRHGLSAGEKLPPAMAEAWQRATGTPIFEALGMSECSTYVSGSPARPAPDGAIGYAQPGRTIAVLDDRGQPTPRGTPGTLAVHRSDPGLMLGYWHAPQATAARFTGDWFTTGDTVSMAADGAITYLGRADDMLNAGGYRVSPLEIEAALDAHPAIHDSAAVELEVKPGTTVIAAFYTADTPIPEPTLQAHASTRLARYKQPRMYIHRASLPRGANNKLLRRVLRQDWERAHDPA</sequence>
<organism evidence="4 5">
    <name type="scientific">Rhabdonatronobacter sediminivivens</name>
    <dbReference type="NCBI Taxonomy" id="2743469"/>
    <lineage>
        <taxon>Bacteria</taxon>
        <taxon>Pseudomonadati</taxon>
        <taxon>Pseudomonadota</taxon>
        <taxon>Alphaproteobacteria</taxon>
        <taxon>Rhodobacterales</taxon>
        <taxon>Paracoccaceae</taxon>
        <taxon>Rhabdonatronobacter</taxon>
    </lineage>
</organism>
<name>A0A7Z0HX67_9RHOB</name>
<comment type="caution">
    <text evidence="4">The sequence shown here is derived from an EMBL/GenBank/DDBJ whole genome shotgun (WGS) entry which is preliminary data.</text>
</comment>